<organism evidence="2 3">
    <name type="scientific">Candidatus Egerieicola faecale</name>
    <dbReference type="NCBI Taxonomy" id="2840774"/>
    <lineage>
        <taxon>Bacteria</taxon>
        <taxon>Bacillati</taxon>
        <taxon>Bacillota</taxon>
        <taxon>Clostridia</taxon>
        <taxon>Eubacteriales</taxon>
        <taxon>Oscillospiraceae</taxon>
        <taxon>Oscillospiraceae incertae sedis</taxon>
        <taxon>Candidatus Egerieicola</taxon>
    </lineage>
</organism>
<sequence length="348" mass="38265">MKTIYLVTGAAGHLGSVLVRKLCAQGERVRALVLPGDPNAVYLPKQARLCPGDVTCPESMGPYFRHEEGERLVVIHAAGIVSISSHYDPKVHQVNVRGTANVVNLCRKYHADKLVYVSSVHAVPELPKGQTMTEVKQFDYHKVVGLYAKTKAAATALVLRAAEKGLDASVVHPSGIIGPFDPGHGHLTQLVIDYCKGSLTAGVKGGYDFVDVRDVADGVLSCCNVGKRGECYFLTNRYSTLKEVLDLCSSITGRRPIRTYLPMWFARGTAGLSELYYKLRRQPPLYTSYSLYTVSGNAAFSHRKADRELGYHPRPLKDTLRDSIGWLEMLGRIPPQKGLDFQRAQAHG</sequence>
<dbReference type="PANTHER" id="PTHR48079">
    <property type="entry name" value="PROTEIN YEEZ"/>
    <property type="match status" value="1"/>
</dbReference>
<dbReference type="SUPFAM" id="SSF51735">
    <property type="entry name" value="NAD(P)-binding Rossmann-fold domains"/>
    <property type="match status" value="1"/>
</dbReference>
<dbReference type="InterPro" id="IPR036291">
    <property type="entry name" value="NAD(P)-bd_dom_sf"/>
</dbReference>
<dbReference type="Gene3D" id="3.40.50.720">
    <property type="entry name" value="NAD(P)-binding Rossmann-like Domain"/>
    <property type="match status" value="1"/>
</dbReference>
<evidence type="ECO:0000259" key="1">
    <source>
        <dbReference type="Pfam" id="PF01370"/>
    </source>
</evidence>
<evidence type="ECO:0000313" key="3">
    <source>
        <dbReference type="Proteomes" id="UP000824082"/>
    </source>
</evidence>
<dbReference type="AlphaFoldDB" id="A0A9D1LJI7"/>
<accession>A0A9D1LJI7</accession>
<feature type="domain" description="NAD-dependent epimerase/dehydratase" evidence="1">
    <location>
        <begin position="6"/>
        <end position="224"/>
    </location>
</feature>
<dbReference type="PANTHER" id="PTHR48079:SF6">
    <property type="entry name" value="NAD(P)-BINDING DOMAIN-CONTAINING PROTEIN-RELATED"/>
    <property type="match status" value="1"/>
</dbReference>
<proteinExistence type="predicted"/>
<dbReference type="GO" id="GO:0004029">
    <property type="term" value="F:aldehyde dehydrogenase (NAD+) activity"/>
    <property type="evidence" value="ECO:0007669"/>
    <property type="project" value="TreeGrafter"/>
</dbReference>
<name>A0A9D1LJI7_9FIRM</name>
<gene>
    <name evidence="2" type="ORF">IAD19_00595</name>
</gene>
<evidence type="ECO:0000313" key="2">
    <source>
        <dbReference type="EMBL" id="HIU41036.1"/>
    </source>
</evidence>
<protein>
    <submittedName>
        <fullName evidence="2">NAD-dependent epimerase/dehydratase family protein</fullName>
    </submittedName>
</protein>
<dbReference type="EMBL" id="DVMX01000010">
    <property type="protein sequence ID" value="HIU41036.1"/>
    <property type="molecule type" value="Genomic_DNA"/>
</dbReference>
<dbReference type="InterPro" id="IPR001509">
    <property type="entry name" value="Epimerase_deHydtase"/>
</dbReference>
<comment type="caution">
    <text evidence="2">The sequence shown here is derived from an EMBL/GenBank/DDBJ whole genome shotgun (WGS) entry which is preliminary data.</text>
</comment>
<reference evidence="2" key="2">
    <citation type="journal article" date="2021" name="PeerJ">
        <title>Extensive microbial diversity within the chicken gut microbiome revealed by metagenomics and culture.</title>
        <authorList>
            <person name="Gilroy R."/>
            <person name="Ravi A."/>
            <person name="Getino M."/>
            <person name="Pursley I."/>
            <person name="Horton D.L."/>
            <person name="Alikhan N.F."/>
            <person name="Baker D."/>
            <person name="Gharbi K."/>
            <person name="Hall N."/>
            <person name="Watson M."/>
            <person name="Adriaenssens E.M."/>
            <person name="Foster-Nyarko E."/>
            <person name="Jarju S."/>
            <person name="Secka A."/>
            <person name="Antonio M."/>
            <person name="Oren A."/>
            <person name="Chaudhuri R.R."/>
            <person name="La Ragione R."/>
            <person name="Hildebrand F."/>
            <person name="Pallen M.J."/>
        </authorList>
    </citation>
    <scope>NUCLEOTIDE SEQUENCE</scope>
    <source>
        <strain evidence="2">4509</strain>
    </source>
</reference>
<dbReference type="Proteomes" id="UP000824082">
    <property type="component" value="Unassembled WGS sequence"/>
</dbReference>
<reference evidence="2" key="1">
    <citation type="submission" date="2020-10" db="EMBL/GenBank/DDBJ databases">
        <authorList>
            <person name="Gilroy R."/>
        </authorList>
    </citation>
    <scope>NUCLEOTIDE SEQUENCE</scope>
    <source>
        <strain evidence="2">4509</strain>
    </source>
</reference>
<dbReference type="InterPro" id="IPR051783">
    <property type="entry name" value="NAD(P)-dependent_oxidoreduct"/>
</dbReference>
<dbReference type="Pfam" id="PF01370">
    <property type="entry name" value="Epimerase"/>
    <property type="match status" value="1"/>
</dbReference>
<dbReference type="GO" id="GO:0005737">
    <property type="term" value="C:cytoplasm"/>
    <property type="evidence" value="ECO:0007669"/>
    <property type="project" value="TreeGrafter"/>
</dbReference>